<protein>
    <recommendedName>
        <fullName evidence="5">Growth-regulating factor</fullName>
    </recommendedName>
</protein>
<feature type="region of interest" description="Disordered" evidence="6">
    <location>
        <begin position="1"/>
        <end position="25"/>
    </location>
</feature>
<gene>
    <name evidence="9" type="ORF">Sangu_2207700</name>
</gene>
<feature type="domain" description="WRC" evidence="8">
    <location>
        <begin position="233"/>
        <end position="277"/>
    </location>
</feature>
<feature type="compositionally biased region" description="Basic residues" evidence="6">
    <location>
        <begin position="263"/>
        <end position="272"/>
    </location>
</feature>
<name>A0AAW2LHR5_9LAMI</name>
<evidence type="ECO:0000256" key="2">
    <source>
        <dbReference type="ARBA" id="ARBA00008122"/>
    </source>
</evidence>
<sequence>MEKGANGFSISDKKSSSSSNTTDGVSLTKLHSTEAFPSKICMTSVHQENNLHLGRPFDGGGGGVASPAGGGLGPTGSNSGGANEVVGNINRDDVSSSCGFGENFARSSSTNSQPFDIFAAAHSIPPPPTNPQVKFIFPFPSLYLRAAVVVGGDDKMGLNVEKEKGGMAANVGFPFTSAQWKELERQAMIYKYMMSSVPVPPDLLFPLSRSFPAPAVDSSASSLYHGRYSKNGDPEPGRCKRTDGKKWRCSRDVAPHQKYCERHLHRGRPRSRKPVEVKNNGDSHKKTRLEQNPRPNSTPSQQFVAANDQPLMLFNANTDLSISTAPSYNKGTNRDLGLMMEGEMIAMNGADQKWQHLFEANMGIANEGSFIYNSSALFHQDYVEEQPLNVLSYPNFPAPEIEVPAGFIDAWSIDNLNSNNNGSSEPSISTNLGNLSPSLNLSIAMAAGSLLDEEMGKVQMGGSVKLYDEQSTKDSSWSSPVSWEPFARGGPLAEALHPGSVTIGCINPASPHDSISTPATTVSSPSGVLHRTLFSHSDSSVCNSPTFAAPPSEVAFQRLN</sequence>
<evidence type="ECO:0000256" key="6">
    <source>
        <dbReference type="SAM" id="MobiDB-lite"/>
    </source>
</evidence>
<dbReference type="Pfam" id="PF08880">
    <property type="entry name" value="QLQ"/>
    <property type="match status" value="1"/>
</dbReference>
<comment type="similarity">
    <text evidence="2 5">Belongs to the GRF family.</text>
</comment>
<evidence type="ECO:0000256" key="4">
    <source>
        <dbReference type="PROSITE-ProRule" id="PRU01002"/>
    </source>
</evidence>
<comment type="caution">
    <text evidence="9">The sequence shown here is derived from an EMBL/GenBank/DDBJ whole genome shotgun (WGS) entry which is preliminary data.</text>
</comment>
<dbReference type="InterPro" id="IPR014978">
    <property type="entry name" value="Gln-Leu-Gln_QLQ"/>
</dbReference>
<dbReference type="GO" id="GO:0006355">
    <property type="term" value="P:regulation of DNA-templated transcription"/>
    <property type="evidence" value="ECO:0007669"/>
    <property type="project" value="InterPro"/>
</dbReference>
<evidence type="ECO:0000259" key="7">
    <source>
        <dbReference type="PROSITE" id="PS51666"/>
    </source>
</evidence>
<dbReference type="GO" id="GO:0005634">
    <property type="term" value="C:nucleus"/>
    <property type="evidence" value="ECO:0007669"/>
    <property type="project" value="UniProtKB-SubCell"/>
</dbReference>
<dbReference type="InterPro" id="IPR014977">
    <property type="entry name" value="WRC_dom"/>
</dbReference>
<keyword evidence="5" id="KW-0805">Transcription regulation</keyword>
<keyword evidence="5" id="KW-0010">Activator</keyword>
<dbReference type="PANTHER" id="PTHR31602">
    <property type="entry name" value="GROWTH-REGULATING FACTOR 5"/>
    <property type="match status" value="1"/>
</dbReference>
<feature type="compositionally biased region" description="Basic and acidic residues" evidence="6">
    <location>
        <begin position="273"/>
        <end position="291"/>
    </location>
</feature>
<proteinExistence type="inferred from homology"/>
<dbReference type="AlphaFoldDB" id="A0AAW2LHR5"/>
<comment type="function">
    <text evidence="5">Transcription activator.</text>
</comment>
<reference evidence="9" key="2">
    <citation type="journal article" date="2024" name="Plant">
        <title>Genomic evolution and insights into agronomic trait innovations of Sesamum species.</title>
        <authorList>
            <person name="Miao H."/>
            <person name="Wang L."/>
            <person name="Qu L."/>
            <person name="Liu H."/>
            <person name="Sun Y."/>
            <person name="Le M."/>
            <person name="Wang Q."/>
            <person name="Wei S."/>
            <person name="Zheng Y."/>
            <person name="Lin W."/>
            <person name="Duan Y."/>
            <person name="Cao H."/>
            <person name="Xiong S."/>
            <person name="Wang X."/>
            <person name="Wei L."/>
            <person name="Li C."/>
            <person name="Ma Q."/>
            <person name="Ju M."/>
            <person name="Zhao R."/>
            <person name="Li G."/>
            <person name="Mu C."/>
            <person name="Tian Q."/>
            <person name="Mei H."/>
            <person name="Zhang T."/>
            <person name="Gao T."/>
            <person name="Zhang H."/>
        </authorList>
    </citation>
    <scope>NUCLEOTIDE SEQUENCE</scope>
    <source>
        <strain evidence="9">G01</strain>
    </source>
</reference>
<reference evidence="9" key="1">
    <citation type="submission" date="2020-06" db="EMBL/GenBank/DDBJ databases">
        <authorList>
            <person name="Li T."/>
            <person name="Hu X."/>
            <person name="Zhang T."/>
            <person name="Song X."/>
            <person name="Zhang H."/>
            <person name="Dai N."/>
            <person name="Sheng W."/>
            <person name="Hou X."/>
            <person name="Wei L."/>
        </authorList>
    </citation>
    <scope>NUCLEOTIDE SEQUENCE</scope>
    <source>
        <strain evidence="9">G01</strain>
        <tissue evidence="9">Leaf</tissue>
    </source>
</reference>
<dbReference type="Pfam" id="PF08879">
    <property type="entry name" value="WRC"/>
    <property type="match status" value="1"/>
</dbReference>
<evidence type="ECO:0000256" key="5">
    <source>
        <dbReference type="RuleBase" id="RU367127"/>
    </source>
</evidence>
<keyword evidence="5" id="KW-0804">Transcription</keyword>
<evidence type="ECO:0000313" key="9">
    <source>
        <dbReference type="EMBL" id="KAL0317934.1"/>
    </source>
</evidence>
<dbReference type="InterPro" id="IPR031137">
    <property type="entry name" value="GRF"/>
</dbReference>
<feature type="compositionally biased region" description="Gly residues" evidence="6">
    <location>
        <begin position="57"/>
        <end position="74"/>
    </location>
</feature>
<evidence type="ECO:0000259" key="8">
    <source>
        <dbReference type="PROSITE" id="PS51667"/>
    </source>
</evidence>
<dbReference type="PROSITE" id="PS51666">
    <property type="entry name" value="QLQ"/>
    <property type="match status" value="1"/>
</dbReference>
<comment type="subcellular location">
    <subcellularLocation>
        <location evidence="1 4 5">Nucleus</location>
    </subcellularLocation>
</comment>
<dbReference type="EMBL" id="JACGWK010000014">
    <property type="protein sequence ID" value="KAL0317934.1"/>
    <property type="molecule type" value="Genomic_DNA"/>
</dbReference>
<feature type="region of interest" description="Disordered" evidence="6">
    <location>
        <begin position="260"/>
        <end position="300"/>
    </location>
</feature>
<dbReference type="GO" id="GO:0005524">
    <property type="term" value="F:ATP binding"/>
    <property type="evidence" value="ECO:0007669"/>
    <property type="project" value="UniProtKB-UniRule"/>
</dbReference>
<accession>A0AAW2LHR5</accession>
<feature type="region of interest" description="Disordered" evidence="6">
    <location>
        <begin position="52"/>
        <end position="88"/>
    </location>
</feature>
<dbReference type="GO" id="GO:0099402">
    <property type="term" value="P:plant organ development"/>
    <property type="evidence" value="ECO:0007669"/>
    <property type="project" value="UniProtKB-ARBA"/>
</dbReference>
<dbReference type="GO" id="GO:0006351">
    <property type="term" value="P:DNA-templated transcription"/>
    <property type="evidence" value="ECO:0007669"/>
    <property type="project" value="UniProtKB-UniRule"/>
</dbReference>
<feature type="domain" description="QLQ" evidence="7">
    <location>
        <begin position="174"/>
        <end position="209"/>
    </location>
</feature>
<feature type="short sequence motif" description="Bipartite nuclear localization signal" evidence="4">
    <location>
        <begin position="238"/>
        <end position="248"/>
    </location>
</feature>
<keyword evidence="3 4" id="KW-0539">Nucleus</keyword>
<dbReference type="PROSITE" id="PS51667">
    <property type="entry name" value="WRC"/>
    <property type="match status" value="1"/>
</dbReference>
<comment type="domain">
    <text evidence="5">The QLQ domain and WRC domain may be involved in protein-protein interaction and DNA-binding, respectively.</text>
</comment>
<evidence type="ECO:0000256" key="3">
    <source>
        <dbReference type="ARBA" id="ARBA00023242"/>
    </source>
</evidence>
<evidence type="ECO:0000256" key="1">
    <source>
        <dbReference type="ARBA" id="ARBA00004123"/>
    </source>
</evidence>
<feature type="short sequence motif" description="Bipartite nuclear localization signal" evidence="4">
    <location>
        <begin position="266"/>
        <end position="273"/>
    </location>
</feature>
<dbReference type="PANTHER" id="PTHR31602:SF101">
    <property type="entry name" value="GROWTH-REGULATING FACTOR 7"/>
    <property type="match status" value="1"/>
</dbReference>
<dbReference type="SMART" id="SM00951">
    <property type="entry name" value="QLQ"/>
    <property type="match status" value="1"/>
</dbReference>
<organism evidence="9">
    <name type="scientific">Sesamum angustifolium</name>
    <dbReference type="NCBI Taxonomy" id="2727405"/>
    <lineage>
        <taxon>Eukaryota</taxon>
        <taxon>Viridiplantae</taxon>
        <taxon>Streptophyta</taxon>
        <taxon>Embryophyta</taxon>
        <taxon>Tracheophyta</taxon>
        <taxon>Spermatophyta</taxon>
        <taxon>Magnoliopsida</taxon>
        <taxon>eudicotyledons</taxon>
        <taxon>Gunneridae</taxon>
        <taxon>Pentapetalae</taxon>
        <taxon>asterids</taxon>
        <taxon>lamiids</taxon>
        <taxon>Lamiales</taxon>
        <taxon>Pedaliaceae</taxon>
        <taxon>Sesamum</taxon>
    </lineage>
</organism>